<dbReference type="Pfam" id="PF04893">
    <property type="entry name" value="Yip1"/>
    <property type="match status" value="1"/>
</dbReference>
<proteinExistence type="inferred from homology"/>
<evidence type="ECO:0000256" key="6">
    <source>
        <dbReference type="RuleBase" id="RU361264"/>
    </source>
</evidence>
<keyword evidence="3 6" id="KW-0812">Transmembrane</keyword>
<feature type="transmembrane region" description="Helical" evidence="6">
    <location>
        <begin position="177"/>
        <end position="196"/>
    </location>
</feature>
<gene>
    <name evidence="9" type="ORF">BGZ99_000960</name>
</gene>
<keyword evidence="10" id="KW-1185">Reference proteome</keyword>
<feature type="region of interest" description="Disordered" evidence="7">
    <location>
        <begin position="1"/>
        <end position="90"/>
    </location>
</feature>
<accession>A0A9P6RTB4</accession>
<evidence type="ECO:0000313" key="9">
    <source>
        <dbReference type="EMBL" id="KAG0325183.1"/>
    </source>
</evidence>
<evidence type="ECO:0000256" key="3">
    <source>
        <dbReference type="ARBA" id="ARBA00022692"/>
    </source>
</evidence>
<organism evidence="9 10">
    <name type="scientific">Dissophora globulifera</name>
    <dbReference type="NCBI Taxonomy" id="979702"/>
    <lineage>
        <taxon>Eukaryota</taxon>
        <taxon>Fungi</taxon>
        <taxon>Fungi incertae sedis</taxon>
        <taxon>Mucoromycota</taxon>
        <taxon>Mortierellomycotina</taxon>
        <taxon>Mortierellomycetes</taxon>
        <taxon>Mortierellales</taxon>
        <taxon>Mortierellaceae</taxon>
        <taxon>Dissophora</taxon>
    </lineage>
</organism>
<feature type="transmembrane region" description="Helical" evidence="6">
    <location>
        <begin position="266"/>
        <end position="283"/>
    </location>
</feature>
<evidence type="ECO:0000256" key="5">
    <source>
        <dbReference type="ARBA" id="ARBA00023136"/>
    </source>
</evidence>
<keyword evidence="5 6" id="KW-0472">Membrane</keyword>
<evidence type="ECO:0000256" key="2">
    <source>
        <dbReference type="ARBA" id="ARBA00010596"/>
    </source>
</evidence>
<dbReference type="InterPro" id="IPR006977">
    <property type="entry name" value="Yip1_dom"/>
</dbReference>
<dbReference type="AlphaFoldDB" id="A0A9P6RTB4"/>
<comment type="subcellular location">
    <subcellularLocation>
        <location evidence="6">Golgi apparatus membrane</location>
        <topology evidence="6">Multi-pass membrane protein</topology>
    </subcellularLocation>
    <subcellularLocation>
        <location evidence="1">Membrane</location>
        <topology evidence="1">Multi-pass membrane protein</topology>
    </subcellularLocation>
</comment>
<dbReference type="OrthoDB" id="411251at2759"/>
<feature type="transmembrane region" description="Helical" evidence="6">
    <location>
        <begin position="208"/>
        <end position="228"/>
    </location>
</feature>
<feature type="transmembrane region" description="Helical" evidence="6">
    <location>
        <begin position="234"/>
        <end position="254"/>
    </location>
</feature>
<dbReference type="PANTHER" id="PTHR21236:SF1">
    <property type="entry name" value="PROTEIN YIPF6"/>
    <property type="match status" value="1"/>
</dbReference>
<evidence type="ECO:0000313" key="10">
    <source>
        <dbReference type="Proteomes" id="UP000738325"/>
    </source>
</evidence>
<comment type="caution">
    <text evidence="6">Lacks conserved residue(s) required for the propagation of feature annotation.</text>
</comment>
<comment type="similarity">
    <text evidence="2 6">Belongs to the YIP1 family.</text>
</comment>
<reference evidence="9" key="1">
    <citation type="journal article" date="2020" name="Fungal Divers.">
        <title>Resolving the Mortierellaceae phylogeny through synthesis of multi-gene phylogenetics and phylogenomics.</title>
        <authorList>
            <person name="Vandepol N."/>
            <person name="Liber J."/>
            <person name="Desiro A."/>
            <person name="Na H."/>
            <person name="Kennedy M."/>
            <person name="Barry K."/>
            <person name="Grigoriev I.V."/>
            <person name="Miller A.N."/>
            <person name="O'Donnell K."/>
            <person name="Stajich J.E."/>
            <person name="Bonito G."/>
        </authorList>
    </citation>
    <scope>NUCLEOTIDE SEQUENCE</scope>
    <source>
        <strain evidence="9">REB-010B</strain>
    </source>
</reference>
<protein>
    <recommendedName>
        <fullName evidence="6">Protein YIP</fullName>
    </recommendedName>
</protein>
<evidence type="ECO:0000256" key="7">
    <source>
        <dbReference type="SAM" id="MobiDB-lite"/>
    </source>
</evidence>
<evidence type="ECO:0000256" key="4">
    <source>
        <dbReference type="ARBA" id="ARBA00022989"/>
    </source>
</evidence>
<dbReference type="InterPro" id="IPR045231">
    <property type="entry name" value="Yip1/4-like"/>
</dbReference>
<name>A0A9P6RTB4_9FUNG</name>
<evidence type="ECO:0000256" key="1">
    <source>
        <dbReference type="ARBA" id="ARBA00004141"/>
    </source>
</evidence>
<dbReference type="GO" id="GO:0005802">
    <property type="term" value="C:trans-Golgi network"/>
    <property type="evidence" value="ECO:0007669"/>
    <property type="project" value="TreeGrafter"/>
</dbReference>
<keyword evidence="4 6" id="KW-1133">Transmembrane helix</keyword>
<feature type="compositionally biased region" description="Low complexity" evidence="7">
    <location>
        <begin position="73"/>
        <end position="90"/>
    </location>
</feature>
<comment type="caution">
    <text evidence="9">The sequence shown here is derived from an EMBL/GenBank/DDBJ whole genome shotgun (WGS) entry which is preliminary data.</text>
</comment>
<dbReference type="GO" id="GO:0000139">
    <property type="term" value="C:Golgi membrane"/>
    <property type="evidence" value="ECO:0007669"/>
    <property type="project" value="UniProtKB-SubCell"/>
</dbReference>
<evidence type="ECO:0000259" key="8">
    <source>
        <dbReference type="Pfam" id="PF04893"/>
    </source>
</evidence>
<dbReference type="PANTHER" id="PTHR21236">
    <property type="entry name" value="GOLGI MEMBRANE PROTEIN YIP1"/>
    <property type="match status" value="1"/>
</dbReference>
<dbReference type="GO" id="GO:0006888">
    <property type="term" value="P:endoplasmic reticulum to Golgi vesicle-mediated transport"/>
    <property type="evidence" value="ECO:0007669"/>
    <property type="project" value="InterPro"/>
</dbReference>
<dbReference type="EMBL" id="JAAAIP010000122">
    <property type="protein sequence ID" value="KAG0325183.1"/>
    <property type="molecule type" value="Genomic_DNA"/>
</dbReference>
<sequence>MSNNQYNSIEPDDFLSPAAPSYVEATSYSDTYDNPFETNIPMRLNSPSIEPDDVPLPGQKPLSPAKNSLPKVSGTIGSSSNQGNSSGSASGNIGRAGVGLGVGEAMIGSGIDTLDEPVSETLLRDLRNVGAKLQQVLYPKGRKDILKDWDLWGPLLMCLTLSIVLSMRAPAEQKITVFTWIFIIVWMGSAVVTINAKLLGGRVSFFQSVCVIGYCLFPLVLVSVASIFVHSIFIRLPLSVVAFGWASWASLGFLSDSNLANRRALGVYPLFLFYFIIAWMILIS</sequence>
<dbReference type="Proteomes" id="UP000738325">
    <property type="component" value="Unassembled WGS sequence"/>
</dbReference>
<feature type="domain" description="Yip1" evidence="8">
    <location>
        <begin position="143"/>
        <end position="280"/>
    </location>
</feature>